<dbReference type="AlphaFoldDB" id="A8MC32"/>
<feature type="transmembrane region" description="Helical" evidence="1">
    <location>
        <begin position="117"/>
        <end position="136"/>
    </location>
</feature>
<dbReference type="EMBL" id="CP000852">
    <property type="protein sequence ID" value="ABW02816.1"/>
    <property type="molecule type" value="Genomic_DNA"/>
</dbReference>
<dbReference type="PANTHER" id="PTHR22911:SF76">
    <property type="entry name" value="EAMA DOMAIN-CONTAINING PROTEIN"/>
    <property type="match status" value="1"/>
</dbReference>
<feature type="transmembrane region" description="Helical" evidence="1">
    <location>
        <begin position="148"/>
        <end position="167"/>
    </location>
</feature>
<dbReference type="KEGG" id="cma:Cmaq_2001"/>
<gene>
    <name evidence="3" type="ordered locus">Cmaq_2001</name>
</gene>
<proteinExistence type="predicted"/>
<dbReference type="GO" id="GO:0016020">
    <property type="term" value="C:membrane"/>
    <property type="evidence" value="ECO:0007669"/>
    <property type="project" value="InterPro"/>
</dbReference>
<dbReference type="SUPFAM" id="SSF103481">
    <property type="entry name" value="Multidrug resistance efflux transporter EmrE"/>
    <property type="match status" value="2"/>
</dbReference>
<dbReference type="Pfam" id="PF00892">
    <property type="entry name" value="EamA"/>
    <property type="match status" value="2"/>
</dbReference>
<feature type="transmembrane region" description="Helical" evidence="1">
    <location>
        <begin position="32"/>
        <end position="51"/>
    </location>
</feature>
<feature type="transmembrane region" description="Helical" evidence="1">
    <location>
        <begin position="232"/>
        <end position="256"/>
    </location>
</feature>
<keyword evidence="4" id="KW-1185">Reference proteome</keyword>
<dbReference type="InterPro" id="IPR000620">
    <property type="entry name" value="EamA_dom"/>
</dbReference>
<feature type="domain" description="EamA" evidence="2">
    <location>
        <begin position="10"/>
        <end position="133"/>
    </location>
</feature>
<dbReference type="Proteomes" id="UP000001137">
    <property type="component" value="Chromosome"/>
</dbReference>
<name>A8MC32_CALMQ</name>
<keyword evidence="1" id="KW-0812">Transmembrane</keyword>
<evidence type="ECO:0000313" key="4">
    <source>
        <dbReference type="Proteomes" id="UP000001137"/>
    </source>
</evidence>
<feature type="transmembrane region" description="Helical" evidence="1">
    <location>
        <begin position="7"/>
        <end position="26"/>
    </location>
</feature>
<feature type="transmembrane region" description="Helical" evidence="1">
    <location>
        <begin position="207"/>
        <end position="225"/>
    </location>
</feature>
<organism evidence="3 4">
    <name type="scientific">Caldivirga maquilingensis (strain ATCC 700844 / DSM 13496 / JCM 10307 / IC-167)</name>
    <dbReference type="NCBI Taxonomy" id="397948"/>
    <lineage>
        <taxon>Archaea</taxon>
        <taxon>Thermoproteota</taxon>
        <taxon>Thermoprotei</taxon>
        <taxon>Thermoproteales</taxon>
        <taxon>Thermoproteaceae</taxon>
        <taxon>Caldivirga</taxon>
    </lineage>
</organism>
<keyword evidence="1" id="KW-0472">Membrane</keyword>
<feature type="transmembrane region" description="Helical" evidence="1">
    <location>
        <begin position="179"/>
        <end position="201"/>
    </location>
</feature>
<feature type="domain" description="EamA" evidence="2">
    <location>
        <begin position="145"/>
        <end position="279"/>
    </location>
</feature>
<dbReference type="OrthoDB" id="214554at2157"/>
<dbReference type="InterPro" id="IPR037185">
    <property type="entry name" value="EmrE-like"/>
</dbReference>
<evidence type="ECO:0000313" key="3">
    <source>
        <dbReference type="EMBL" id="ABW02816.1"/>
    </source>
</evidence>
<feature type="transmembrane region" description="Helical" evidence="1">
    <location>
        <begin position="63"/>
        <end position="83"/>
    </location>
</feature>
<protein>
    <recommendedName>
        <fullName evidence="2">EamA domain-containing protein</fullName>
    </recommendedName>
</protein>
<keyword evidence="1" id="KW-1133">Transmembrane helix</keyword>
<reference evidence="3 4" key="1">
    <citation type="submission" date="2007-10" db="EMBL/GenBank/DDBJ databases">
        <title>Complete sequence of Caldivirga maquilingensis IC-167.</title>
        <authorList>
            <consortium name="US DOE Joint Genome Institute"/>
            <person name="Copeland A."/>
            <person name="Lucas S."/>
            <person name="Lapidus A."/>
            <person name="Barry K."/>
            <person name="Glavina del Rio T."/>
            <person name="Dalin E."/>
            <person name="Tice H."/>
            <person name="Pitluck S."/>
            <person name="Saunders E."/>
            <person name="Brettin T."/>
            <person name="Bruce D."/>
            <person name="Detter J.C."/>
            <person name="Han C."/>
            <person name="Schmutz J."/>
            <person name="Larimer F."/>
            <person name="Land M."/>
            <person name="Hauser L."/>
            <person name="Kyrpides N."/>
            <person name="Ivanova N."/>
            <person name="Biddle J.F."/>
            <person name="Zhang Z."/>
            <person name="Fitz-Gibbon S.T."/>
            <person name="Lowe T.M."/>
            <person name="Saltikov C."/>
            <person name="House C.H."/>
            <person name="Richardson P."/>
        </authorList>
    </citation>
    <scope>NUCLEOTIDE SEQUENCE [LARGE SCALE GENOMIC DNA]</scope>
    <source>
        <strain evidence="4">ATCC 700844 / DSM 13496 / JCM 10307 / IC-167</strain>
    </source>
</reference>
<dbReference type="HOGENOM" id="CLU_033863_0_2_2"/>
<feature type="transmembrane region" description="Helical" evidence="1">
    <location>
        <begin position="262"/>
        <end position="279"/>
    </location>
</feature>
<dbReference type="GeneID" id="5708588"/>
<dbReference type="STRING" id="397948.Cmaq_2001"/>
<dbReference type="eggNOG" id="arCOG00271">
    <property type="taxonomic scope" value="Archaea"/>
</dbReference>
<sequence length="283" mass="29789">MGKTNAVVSLAVAGFTVSWASILIIWSGVNPIAVSFWRTTLASLALTPLMIRDLRRNGLNIPLRLIALSGLALAIHFMTWITSLYYTTVAMSVTIVSTYSVFTIPITIALGRRVNALTVIGASLALTGVAAMMYSSYGLNTGSLMGDLLALAGSISGAFYFTIGELARVKASTPVYSTLVYASAALFTVPAALLMGVNLTLPSFKSLVMISLIVAGPMLMGHTLLNYSLKYLPATAVSTVTLVEPVGSTVLAYLLLHQSVGLIEALSMTVTLIGVYLSIRGGL</sequence>
<dbReference type="PANTHER" id="PTHR22911">
    <property type="entry name" value="ACYL-MALONYL CONDENSING ENZYME-RELATED"/>
    <property type="match status" value="1"/>
</dbReference>
<dbReference type="RefSeq" id="WP_012187035.1">
    <property type="nucleotide sequence ID" value="NC_009954.1"/>
</dbReference>
<accession>A8MC32</accession>
<evidence type="ECO:0000256" key="1">
    <source>
        <dbReference type="SAM" id="Phobius"/>
    </source>
</evidence>
<evidence type="ECO:0000259" key="2">
    <source>
        <dbReference type="Pfam" id="PF00892"/>
    </source>
</evidence>
<feature type="transmembrane region" description="Helical" evidence="1">
    <location>
        <begin position="89"/>
        <end position="110"/>
    </location>
</feature>